<dbReference type="PANTHER" id="PTHR15615">
    <property type="match status" value="1"/>
</dbReference>
<gene>
    <name evidence="3" type="ORF">FB45DRAFT_940144</name>
</gene>
<evidence type="ECO:0000259" key="2">
    <source>
        <dbReference type="Pfam" id="PF00134"/>
    </source>
</evidence>
<feature type="compositionally biased region" description="Low complexity" evidence="1">
    <location>
        <begin position="250"/>
        <end position="266"/>
    </location>
</feature>
<comment type="caution">
    <text evidence="3">The sequence shown here is derived from an EMBL/GenBank/DDBJ whole genome shotgun (WGS) entry which is preliminary data.</text>
</comment>
<sequence length="365" mass="39682">MLVRSAKLPSGSDSDSSSSSSSSDYSTSSAISSESGSPVHPASLVDSLRHSPELLQLLDLKLSPSLIEYVVECVKETVEHALTASRAYPRGRPTLPSSALTAFASTVLSRAQVPVATILVALAYIARVRSYLCISEPQYAFERAFLGALICASKYTQDSPLKNVHWSICSGVFSKNDIGRIEREFLSVLDWQLAIREKDVLTHYAGIMRAAGQTGLQNASPEKWQAAPLLTVPRPVHRHHRQRSTSSTASVPSLEPSSPESTGTSPSPCPRTPPPRSIPAIPPQIHKYPPNASVEMVDMMHDVEQQAPGPMHGSKTYGSRFHHLLRAFSFSSNPVPVRRAPLPHPHYHTNSQSRPPSTGPLSFMV</sequence>
<dbReference type="CDD" id="cd20557">
    <property type="entry name" value="CYCLIN_ScPCL1-like"/>
    <property type="match status" value="1"/>
</dbReference>
<reference evidence="3" key="1">
    <citation type="submission" date="2023-03" db="EMBL/GenBank/DDBJ databases">
        <title>Massive genome expansion in bonnet fungi (Mycena s.s.) driven by repeated elements and novel gene families across ecological guilds.</title>
        <authorList>
            <consortium name="Lawrence Berkeley National Laboratory"/>
            <person name="Harder C.B."/>
            <person name="Miyauchi S."/>
            <person name="Viragh M."/>
            <person name="Kuo A."/>
            <person name="Thoen E."/>
            <person name="Andreopoulos B."/>
            <person name="Lu D."/>
            <person name="Skrede I."/>
            <person name="Drula E."/>
            <person name="Henrissat B."/>
            <person name="Morin E."/>
            <person name="Kohler A."/>
            <person name="Barry K."/>
            <person name="LaButti K."/>
            <person name="Morin E."/>
            <person name="Salamov A."/>
            <person name="Lipzen A."/>
            <person name="Mereny Z."/>
            <person name="Hegedus B."/>
            <person name="Baldrian P."/>
            <person name="Stursova M."/>
            <person name="Weitz H."/>
            <person name="Taylor A."/>
            <person name="Grigoriev I.V."/>
            <person name="Nagy L.G."/>
            <person name="Martin F."/>
            <person name="Kauserud H."/>
        </authorList>
    </citation>
    <scope>NUCLEOTIDE SEQUENCE</scope>
    <source>
        <strain evidence="3">9284</strain>
    </source>
</reference>
<feature type="compositionally biased region" description="Polar residues" evidence="1">
    <location>
        <begin position="348"/>
        <end position="365"/>
    </location>
</feature>
<dbReference type="InterPro" id="IPR006671">
    <property type="entry name" value="Cyclin_N"/>
</dbReference>
<proteinExistence type="predicted"/>
<feature type="compositionally biased region" description="Low complexity" evidence="1">
    <location>
        <begin position="10"/>
        <end position="37"/>
    </location>
</feature>
<evidence type="ECO:0000256" key="1">
    <source>
        <dbReference type="SAM" id="MobiDB-lite"/>
    </source>
</evidence>
<dbReference type="SUPFAM" id="SSF47954">
    <property type="entry name" value="Cyclin-like"/>
    <property type="match status" value="1"/>
</dbReference>
<keyword evidence="4" id="KW-1185">Reference proteome</keyword>
<dbReference type="AlphaFoldDB" id="A0AAD7B6P1"/>
<dbReference type="GO" id="GO:0016538">
    <property type="term" value="F:cyclin-dependent protein serine/threonine kinase regulator activity"/>
    <property type="evidence" value="ECO:0007669"/>
    <property type="project" value="TreeGrafter"/>
</dbReference>
<dbReference type="GO" id="GO:0000307">
    <property type="term" value="C:cyclin-dependent protein kinase holoenzyme complex"/>
    <property type="evidence" value="ECO:0007669"/>
    <property type="project" value="TreeGrafter"/>
</dbReference>
<dbReference type="PANTHER" id="PTHR15615:SF10">
    <property type="entry name" value="PHO85 CYCLIN-2-RELATED"/>
    <property type="match status" value="1"/>
</dbReference>
<dbReference type="EMBL" id="JARKIF010000031">
    <property type="protein sequence ID" value="KAJ7612243.1"/>
    <property type="molecule type" value="Genomic_DNA"/>
</dbReference>
<feature type="compositionally biased region" description="Pro residues" evidence="1">
    <location>
        <begin position="267"/>
        <end position="282"/>
    </location>
</feature>
<feature type="domain" description="Cyclin N-terminal" evidence="2">
    <location>
        <begin position="103"/>
        <end position="193"/>
    </location>
</feature>
<dbReference type="Proteomes" id="UP001221142">
    <property type="component" value="Unassembled WGS sequence"/>
</dbReference>
<dbReference type="Pfam" id="PF00134">
    <property type="entry name" value="Cyclin_N"/>
    <property type="match status" value="1"/>
</dbReference>
<dbReference type="GO" id="GO:0005634">
    <property type="term" value="C:nucleus"/>
    <property type="evidence" value="ECO:0007669"/>
    <property type="project" value="TreeGrafter"/>
</dbReference>
<accession>A0AAD7B6P1</accession>
<dbReference type="GO" id="GO:0019901">
    <property type="term" value="F:protein kinase binding"/>
    <property type="evidence" value="ECO:0007669"/>
    <property type="project" value="InterPro"/>
</dbReference>
<feature type="region of interest" description="Disordered" evidence="1">
    <location>
        <begin position="343"/>
        <end position="365"/>
    </location>
</feature>
<evidence type="ECO:0000313" key="3">
    <source>
        <dbReference type="EMBL" id="KAJ7612243.1"/>
    </source>
</evidence>
<feature type="region of interest" description="Disordered" evidence="1">
    <location>
        <begin position="233"/>
        <end position="289"/>
    </location>
</feature>
<protein>
    <recommendedName>
        <fullName evidence="2">Cyclin N-terminal domain-containing protein</fullName>
    </recommendedName>
</protein>
<organism evidence="3 4">
    <name type="scientific">Roridomyces roridus</name>
    <dbReference type="NCBI Taxonomy" id="1738132"/>
    <lineage>
        <taxon>Eukaryota</taxon>
        <taxon>Fungi</taxon>
        <taxon>Dikarya</taxon>
        <taxon>Basidiomycota</taxon>
        <taxon>Agaricomycotina</taxon>
        <taxon>Agaricomycetes</taxon>
        <taxon>Agaricomycetidae</taxon>
        <taxon>Agaricales</taxon>
        <taxon>Marasmiineae</taxon>
        <taxon>Mycenaceae</taxon>
        <taxon>Roridomyces</taxon>
    </lineage>
</organism>
<dbReference type="Gene3D" id="1.10.472.10">
    <property type="entry name" value="Cyclin-like"/>
    <property type="match status" value="1"/>
</dbReference>
<evidence type="ECO:0000313" key="4">
    <source>
        <dbReference type="Proteomes" id="UP001221142"/>
    </source>
</evidence>
<name>A0AAD7B6P1_9AGAR</name>
<dbReference type="InterPro" id="IPR013922">
    <property type="entry name" value="Cyclin_PHO80-like"/>
</dbReference>
<feature type="region of interest" description="Disordered" evidence="1">
    <location>
        <begin position="1"/>
        <end position="38"/>
    </location>
</feature>
<dbReference type="InterPro" id="IPR036915">
    <property type="entry name" value="Cyclin-like_sf"/>
</dbReference>